<dbReference type="RefSeq" id="WP_007022789.1">
    <property type="nucleotide sequence ID" value="NZ_CH724127.1"/>
</dbReference>
<evidence type="ECO:0000313" key="3">
    <source>
        <dbReference type="Proteomes" id="UP000002171"/>
    </source>
</evidence>
<proteinExistence type="predicted"/>
<reference evidence="2 3" key="1">
    <citation type="submission" date="2006-02" db="EMBL/GenBank/DDBJ databases">
        <authorList>
            <person name="Pinhassi J."/>
            <person name="Pedros-Alio C."/>
            <person name="Ferriera S."/>
            <person name="Johnson J."/>
            <person name="Kravitz S."/>
            <person name="Halpern A."/>
            <person name="Remington K."/>
            <person name="Beeson K."/>
            <person name="Tran B."/>
            <person name="Rogers Y.-H."/>
            <person name="Friedman R."/>
            <person name="Venter J.C."/>
        </authorList>
    </citation>
    <scope>NUCLEOTIDE SEQUENCE [LARGE SCALE GENOMIC DNA]</scope>
    <source>
        <strain evidence="2 3">MED92</strain>
    </source>
</reference>
<evidence type="ECO:0008006" key="4">
    <source>
        <dbReference type="Google" id="ProtNLM"/>
    </source>
</evidence>
<evidence type="ECO:0000313" key="2">
    <source>
        <dbReference type="EMBL" id="EAR61702.1"/>
    </source>
</evidence>
<dbReference type="InterPro" id="IPR021431">
    <property type="entry name" value="DUF3080"/>
</dbReference>
<dbReference type="OrthoDB" id="6997572at2"/>
<accession>A0A7U8GSY0</accession>
<dbReference type="Pfam" id="PF11279">
    <property type="entry name" value="DUF3080"/>
    <property type="match status" value="1"/>
</dbReference>
<gene>
    <name evidence="2" type="ORF">MED92_03867</name>
</gene>
<name>A0A7U8GSY0_NEPCE</name>
<feature type="signal peptide" evidence="1">
    <location>
        <begin position="1"/>
        <end position="22"/>
    </location>
</feature>
<evidence type="ECO:0000256" key="1">
    <source>
        <dbReference type="SAM" id="SignalP"/>
    </source>
</evidence>
<dbReference type="EMBL" id="AAOW01000006">
    <property type="protein sequence ID" value="EAR61702.1"/>
    <property type="molecule type" value="Genomic_DNA"/>
</dbReference>
<feature type="chain" id="PRO_5031443864" description="DUF3080 domain-containing protein" evidence="1">
    <location>
        <begin position="23"/>
        <end position="364"/>
    </location>
</feature>
<sequence>MTHFIKPIKFLLISLISLSLYGCSDHSPEAMLDNYLYRLSNAIDVEQGEKIDIPVRPLFPHRRNRKIEIPDMREGLLDVLKLKECQLTSLIAERNSSLGKVYRPSLKMRYEIEFLKRLNHCITRLEAMSNPDQELITLTSELYSIKTRHIFKEVWNGIYTSESIEKNFSRKFQPLPLQDDASTSASINALKQISDFLQQDFFKPQSDQAQLIQLEEAYKVLFVNNSGPKLFSSLELLTSKLSQATDMINLRLSGRPLCFNQRPGNQAQIMRNVFYKYYIGEVQPYIAQSHRYSDRWLKLQLKIYERLAGLNVPIHGSMEQYVTQVVSQSSQGSIWMDYINARDKHTQAWQNLLKQCGMMPTKTN</sequence>
<keyword evidence="3" id="KW-1185">Reference proteome</keyword>
<organism evidence="2 3">
    <name type="scientific">Neptuniibacter caesariensis</name>
    <dbReference type="NCBI Taxonomy" id="207954"/>
    <lineage>
        <taxon>Bacteria</taxon>
        <taxon>Pseudomonadati</taxon>
        <taxon>Pseudomonadota</taxon>
        <taxon>Gammaproteobacteria</taxon>
        <taxon>Oceanospirillales</taxon>
        <taxon>Oceanospirillaceae</taxon>
        <taxon>Neptuniibacter</taxon>
    </lineage>
</organism>
<protein>
    <recommendedName>
        <fullName evidence="4">DUF3080 domain-containing protein</fullName>
    </recommendedName>
</protein>
<dbReference type="PROSITE" id="PS51257">
    <property type="entry name" value="PROKAR_LIPOPROTEIN"/>
    <property type="match status" value="1"/>
</dbReference>
<dbReference type="AlphaFoldDB" id="A0A7U8GSY0"/>
<keyword evidence="1" id="KW-0732">Signal</keyword>
<dbReference type="Proteomes" id="UP000002171">
    <property type="component" value="Unassembled WGS sequence"/>
</dbReference>
<comment type="caution">
    <text evidence="2">The sequence shown here is derived from an EMBL/GenBank/DDBJ whole genome shotgun (WGS) entry which is preliminary data.</text>
</comment>